<keyword evidence="2" id="KW-0732">Signal</keyword>
<feature type="compositionally biased region" description="Low complexity" evidence="1">
    <location>
        <begin position="159"/>
        <end position="329"/>
    </location>
</feature>
<evidence type="ECO:0000256" key="2">
    <source>
        <dbReference type="SAM" id="SignalP"/>
    </source>
</evidence>
<name>A0A8J4URV4_9MYCE</name>
<accession>A0A8J4URV4</accession>
<proteinExistence type="predicted"/>
<reference evidence="3" key="1">
    <citation type="submission" date="2020-01" db="EMBL/GenBank/DDBJ databases">
        <title>Development of genomics and gene disruption for Polysphondylium violaceum indicates a role for the polyketide synthase stlB in stalk morphogenesis.</title>
        <authorList>
            <person name="Narita B."/>
            <person name="Kawabe Y."/>
            <person name="Kin K."/>
            <person name="Saito T."/>
            <person name="Gibbs R."/>
            <person name="Kuspa A."/>
            <person name="Muzny D."/>
            <person name="Queller D."/>
            <person name="Richards S."/>
            <person name="Strassman J."/>
            <person name="Sucgang R."/>
            <person name="Worley K."/>
            <person name="Schaap P."/>
        </authorList>
    </citation>
    <scope>NUCLEOTIDE SEQUENCE</scope>
    <source>
        <strain evidence="3">QSvi11</strain>
    </source>
</reference>
<protein>
    <submittedName>
        <fullName evidence="3">Uncharacterized protein</fullName>
    </submittedName>
</protein>
<feature type="region of interest" description="Disordered" evidence="1">
    <location>
        <begin position="159"/>
        <end position="342"/>
    </location>
</feature>
<feature type="chain" id="PRO_5035216241" evidence="2">
    <location>
        <begin position="18"/>
        <end position="374"/>
    </location>
</feature>
<gene>
    <name evidence="3" type="ORF">CYY_005904</name>
</gene>
<evidence type="ECO:0000313" key="3">
    <source>
        <dbReference type="EMBL" id="KAF2072781.1"/>
    </source>
</evidence>
<feature type="signal peptide" evidence="2">
    <location>
        <begin position="1"/>
        <end position="17"/>
    </location>
</feature>
<evidence type="ECO:0000256" key="1">
    <source>
        <dbReference type="SAM" id="MobiDB-lite"/>
    </source>
</evidence>
<keyword evidence="4" id="KW-1185">Reference proteome</keyword>
<comment type="caution">
    <text evidence="3">The sequence shown here is derived from an EMBL/GenBank/DDBJ whole genome shotgun (WGS) entry which is preliminary data.</text>
</comment>
<organism evidence="3 4">
    <name type="scientific">Polysphondylium violaceum</name>
    <dbReference type="NCBI Taxonomy" id="133409"/>
    <lineage>
        <taxon>Eukaryota</taxon>
        <taxon>Amoebozoa</taxon>
        <taxon>Evosea</taxon>
        <taxon>Eumycetozoa</taxon>
        <taxon>Dictyostelia</taxon>
        <taxon>Dictyosteliales</taxon>
        <taxon>Dictyosteliaceae</taxon>
        <taxon>Polysphondylium</taxon>
    </lineage>
</organism>
<evidence type="ECO:0000313" key="4">
    <source>
        <dbReference type="Proteomes" id="UP000695562"/>
    </source>
</evidence>
<dbReference type="Proteomes" id="UP000695562">
    <property type="component" value="Unassembled WGS sequence"/>
</dbReference>
<sequence length="374" mass="37531">MKSILLVLAILVALSVAQNYDCPYSNIPPNAANPTHSSVTLTVQLCWDDINTCSLVNLADGNGLNMVPGQAPVKVFITPQATRYAYFIFTGSEICVSHSLYKNTVNCGVSNTLECKLECISASLLYKSVLYTTAYGDKCSVNWNDHMILSWKAVPLTNGTTSSTETTKGSSTGGNSTSTTGSVTTGGNSTTSETTRGGTGNSTSTTGSFTTGGNSTTSETTKGSTGNSTSSTGSVTTGGNSTTSETTRGGTGNSTSTTGSFTTGGNSTTSETTKGSTGNSTSSTGSVTTGGESTGNSTSSITSGSEGSGNSTSSTGTGSGSGNSTSSTGTGSGSGSSTREYVPPVVTIDPSSSSILSISASLFIFNLFALYLLI</sequence>
<dbReference type="AlphaFoldDB" id="A0A8J4URV4"/>
<dbReference type="EMBL" id="AJWJ01000248">
    <property type="protein sequence ID" value="KAF2072781.1"/>
    <property type="molecule type" value="Genomic_DNA"/>
</dbReference>